<organism evidence="1 2">
    <name type="scientific">Winkia neuii BV029A5</name>
    <dbReference type="NCBI Taxonomy" id="888439"/>
    <lineage>
        <taxon>Bacteria</taxon>
        <taxon>Bacillati</taxon>
        <taxon>Actinomycetota</taxon>
        <taxon>Actinomycetes</taxon>
        <taxon>Actinomycetales</taxon>
        <taxon>Actinomycetaceae</taxon>
        <taxon>Winkia</taxon>
    </lineage>
</organism>
<keyword evidence="2" id="KW-1185">Reference proteome</keyword>
<comment type="caution">
    <text evidence="1">The sequence shown here is derived from an EMBL/GenBank/DDBJ whole genome shotgun (WGS) entry which is preliminary data.</text>
</comment>
<gene>
    <name evidence="1" type="ORF">HMPREF9240_01035</name>
</gene>
<dbReference type="AlphaFoldDB" id="K0YST1"/>
<reference evidence="1 2" key="1">
    <citation type="submission" date="2012-07" db="EMBL/GenBank/DDBJ databases">
        <title>The Genome Sequence of Actinomyces neuii subsp. anitratus BVS029A5.</title>
        <authorList>
            <consortium name="The Broad Institute Genome Sequencing Platform"/>
            <person name="Earl A."/>
            <person name="Ward D."/>
            <person name="Feldgarden M."/>
            <person name="Gevers D."/>
            <person name="Saerens B."/>
            <person name="Vaneechoutte M."/>
            <person name="Walker B."/>
            <person name="Young S.K."/>
            <person name="Zeng Q."/>
            <person name="Gargeya S."/>
            <person name="Fitzgerald M."/>
            <person name="Haas B."/>
            <person name="Abouelleil A."/>
            <person name="Alvarado L."/>
            <person name="Arachchi H.M."/>
            <person name="Berlin A."/>
            <person name="Chapman S.B."/>
            <person name="Goldberg J."/>
            <person name="Griggs A."/>
            <person name="Gujja S."/>
            <person name="Hansen M."/>
            <person name="Howarth C."/>
            <person name="Imamovic A."/>
            <person name="Larimer J."/>
            <person name="McCowen C."/>
            <person name="Montmayeur A."/>
            <person name="Murphy C."/>
            <person name="Neiman D."/>
            <person name="Pearson M."/>
            <person name="Priest M."/>
            <person name="Roberts A."/>
            <person name="Saif S."/>
            <person name="Shea T."/>
            <person name="Sisk P."/>
            <person name="Sykes S."/>
            <person name="Wortman J."/>
            <person name="Nusbaum C."/>
            <person name="Birren B."/>
        </authorList>
    </citation>
    <scope>NUCLEOTIDE SEQUENCE [LARGE SCALE GENOMIC DNA]</scope>
    <source>
        <strain evidence="1 2">BVS029A5</strain>
    </source>
</reference>
<name>K0YST1_9ACTO</name>
<dbReference type="PATRIC" id="fig|888439.3.peg.1037"/>
<accession>K0YST1</accession>
<evidence type="ECO:0000313" key="1">
    <source>
        <dbReference type="EMBL" id="EJZ86661.1"/>
    </source>
</evidence>
<evidence type="ECO:0000313" key="2">
    <source>
        <dbReference type="Proteomes" id="UP000006075"/>
    </source>
</evidence>
<dbReference type="Proteomes" id="UP000006075">
    <property type="component" value="Unassembled WGS sequence"/>
</dbReference>
<evidence type="ECO:0008006" key="3">
    <source>
        <dbReference type="Google" id="ProtNLM"/>
    </source>
</evidence>
<sequence length="109" mass="12044">MQNAQNRKYLDISPVGVSRIFSCAKSTKIVRVTTSQVLASRAVKNYLARRGCPMGTLAKEAGMKPARFYERLRGRSKWTVDELFALADAGVQIPGIDPTFIPAWLEGAQ</sequence>
<dbReference type="EMBL" id="AGWP01000005">
    <property type="protein sequence ID" value="EJZ86661.1"/>
    <property type="molecule type" value="Genomic_DNA"/>
</dbReference>
<proteinExistence type="predicted"/>
<dbReference type="HOGENOM" id="CLU_2178196_0_0_11"/>
<protein>
    <recommendedName>
        <fullName evidence="3">HTH cro/C1-type domain-containing protein</fullName>
    </recommendedName>
</protein>